<dbReference type="AlphaFoldDB" id="A0A4S2MWY4"/>
<evidence type="ECO:0000259" key="2">
    <source>
        <dbReference type="Pfam" id="PF08241"/>
    </source>
</evidence>
<dbReference type="GO" id="GO:0008757">
    <property type="term" value="F:S-adenosylmethionine-dependent methyltransferase activity"/>
    <property type="evidence" value="ECO:0007669"/>
    <property type="project" value="InterPro"/>
</dbReference>
<dbReference type="Proteomes" id="UP000298138">
    <property type="component" value="Unassembled WGS sequence"/>
</dbReference>
<dbReference type="InParanoid" id="A0A4S2MWY4"/>
<feature type="compositionally biased region" description="Low complexity" evidence="1">
    <location>
        <begin position="64"/>
        <end position="88"/>
    </location>
</feature>
<dbReference type="EMBL" id="ML220121">
    <property type="protein sequence ID" value="TGZ81141.1"/>
    <property type="molecule type" value="Genomic_DNA"/>
</dbReference>
<proteinExistence type="predicted"/>
<sequence>MAHFVYKKSLQNEKVRAKYVDEHRELKNLKNSGALDIDTYRNAKRCIEHSLVENGLGLGTSQRTARSVRSSGASSSSSDSAGQSATASRSRKGTIFDRSNVAARIFLADAQSEEQRRALKFEKKIEERIKADAHLAALSLEGSVPFEAGLGDMIRRPSEASYVTSTRSSSISSQSGQRSVNVSKQTLFLRKSPSSRGRPVVPSPVIREGFEFNFGPQPLPSPGTPPLLAASSPQIESPTTPILFSTNGDLWGGRNTGSEWSRYRPRADSIDTISSIPIISRKGSIDSLVFPSLPPLAGESTWADRWLLNGTRTTGSRITLDKQYAISIISRGQNRRHSFSSQSRPSFASDDSRRMSELATISSELCGDSPFPANHSQTSLPYGLSNGYDDVHYTPPSMLLLDMFAAVLNGFDNTSKLFDYARKDAPRHYQSSRASSITGESIHHPGKLVVFDEEMQKLKHVVKDKLWFLMTLKWQYFGRVLFSPGHHLLHLGKVGYGSRPSTAEELRILDLDGPMTADWAWHCAYEYPDAIVYSLTTSTNETAISPLTTQFMPPPNQRRIQIPSLTDLSSLPSNSFDAISSRTISRYIKKSDWLPLLRECHRLLKHDGYIEFTIVDPVLNSMGPQTRQWILDNILKNEHPRMFDIMPSKTLLKILPEAGFDDIGKVWVWVPATSIGDELSTVTSMMGRYLYDEVYGSSSNDEDEGIQAPKEHMELGLWSDEVVMEECAKNNTAFRWLKCHASKKDLAAV</sequence>
<evidence type="ECO:0000256" key="1">
    <source>
        <dbReference type="SAM" id="MobiDB-lite"/>
    </source>
</evidence>
<name>A0A4S2MWY4_9PEZI</name>
<gene>
    <name evidence="3" type="ORF">EX30DRAFT_395938</name>
</gene>
<keyword evidence="4" id="KW-1185">Reference proteome</keyword>
<dbReference type="OrthoDB" id="3902588at2759"/>
<feature type="domain" description="Methyltransferase type 11" evidence="2">
    <location>
        <begin position="561"/>
        <end position="610"/>
    </location>
</feature>
<dbReference type="SUPFAM" id="SSF53335">
    <property type="entry name" value="S-adenosyl-L-methionine-dependent methyltransferases"/>
    <property type="match status" value="1"/>
</dbReference>
<evidence type="ECO:0000313" key="4">
    <source>
        <dbReference type="Proteomes" id="UP000298138"/>
    </source>
</evidence>
<evidence type="ECO:0000313" key="3">
    <source>
        <dbReference type="EMBL" id="TGZ81141.1"/>
    </source>
</evidence>
<feature type="region of interest" description="Disordered" evidence="1">
    <location>
        <begin position="58"/>
        <end position="92"/>
    </location>
</feature>
<accession>A0A4S2MWY4</accession>
<organism evidence="3 4">
    <name type="scientific">Ascodesmis nigricans</name>
    <dbReference type="NCBI Taxonomy" id="341454"/>
    <lineage>
        <taxon>Eukaryota</taxon>
        <taxon>Fungi</taxon>
        <taxon>Dikarya</taxon>
        <taxon>Ascomycota</taxon>
        <taxon>Pezizomycotina</taxon>
        <taxon>Pezizomycetes</taxon>
        <taxon>Pezizales</taxon>
        <taxon>Ascodesmidaceae</taxon>
        <taxon>Ascodesmis</taxon>
    </lineage>
</organism>
<dbReference type="STRING" id="341454.A0A4S2MWY4"/>
<dbReference type="Pfam" id="PF08241">
    <property type="entry name" value="Methyltransf_11"/>
    <property type="match status" value="1"/>
</dbReference>
<dbReference type="Gene3D" id="3.40.50.150">
    <property type="entry name" value="Vaccinia Virus protein VP39"/>
    <property type="match status" value="1"/>
</dbReference>
<dbReference type="InterPro" id="IPR013216">
    <property type="entry name" value="Methyltransf_11"/>
</dbReference>
<dbReference type="InterPro" id="IPR029063">
    <property type="entry name" value="SAM-dependent_MTases_sf"/>
</dbReference>
<reference evidence="3 4" key="1">
    <citation type="submission" date="2019-04" db="EMBL/GenBank/DDBJ databases">
        <title>Comparative genomics and transcriptomics to analyze fruiting body development in filamentous ascomycetes.</title>
        <authorList>
            <consortium name="DOE Joint Genome Institute"/>
            <person name="Lutkenhaus R."/>
            <person name="Traeger S."/>
            <person name="Breuer J."/>
            <person name="Kuo A."/>
            <person name="Lipzen A."/>
            <person name="Pangilinan J."/>
            <person name="Dilworth D."/>
            <person name="Sandor L."/>
            <person name="Poggeler S."/>
            <person name="Barry K."/>
            <person name="Grigoriev I.V."/>
            <person name="Nowrousian M."/>
        </authorList>
    </citation>
    <scope>NUCLEOTIDE SEQUENCE [LARGE SCALE GENOMIC DNA]</scope>
    <source>
        <strain evidence="3 4">CBS 389.68</strain>
    </source>
</reference>
<protein>
    <recommendedName>
        <fullName evidence="2">Methyltransferase type 11 domain-containing protein</fullName>
    </recommendedName>
</protein>